<evidence type="ECO:0000313" key="2">
    <source>
        <dbReference type="Proteomes" id="UP001516023"/>
    </source>
</evidence>
<keyword evidence="2" id="KW-1185">Reference proteome</keyword>
<dbReference type="EMBL" id="JABMIG020000213">
    <property type="protein sequence ID" value="KAL3785625.1"/>
    <property type="molecule type" value="Genomic_DNA"/>
</dbReference>
<gene>
    <name evidence="1" type="ORF">HJC23_004773</name>
</gene>
<name>A0ABD3PGK7_9STRA</name>
<dbReference type="AlphaFoldDB" id="A0ABD3PGK7"/>
<comment type="caution">
    <text evidence="1">The sequence shown here is derived from an EMBL/GenBank/DDBJ whole genome shotgun (WGS) entry which is preliminary data.</text>
</comment>
<protein>
    <submittedName>
        <fullName evidence="1">Uncharacterized protein</fullName>
    </submittedName>
</protein>
<proteinExistence type="predicted"/>
<dbReference type="Proteomes" id="UP001516023">
    <property type="component" value="Unassembled WGS sequence"/>
</dbReference>
<evidence type="ECO:0000313" key="1">
    <source>
        <dbReference type="EMBL" id="KAL3785625.1"/>
    </source>
</evidence>
<accession>A0ABD3PGK7</accession>
<sequence length="161" mass="18673">MRGSSWNPYGCSTLLPALRHSIHGGRFIILIQRHLEDSLFFGRPSLNSSTMTYAIKHIRQLLRQNHGQIIQCTTHMQHKKRTIEGYCTYNSCVVSTDISRPSHKWPGGPIYPVCRLRRMGRWDELIMLSSHYFFPLSDEHVARTKERSSSSSFFCRSSTTR</sequence>
<reference evidence="1 2" key="1">
    <citation type="journal article" date="2020" name="G3 (Bethesda)">
        <title>Improved Reference Genome for Cyclotella cryptica CCMP332, a Model for Cell Wall Morphogenesis, Salinity Adaptation, and Lipid Production in Diatoms (Bacillariophyta).</title>
        <authorList>
            <person name="Roberts W.R."/>
            <person name="Downey K.M."/>
            <person name="Ruck E.C."/>
            <person name="Traller J.C."/>
            <person name="Alverson A.J."/>
        </authorList>
    </citation>
    <scope>NUCLEOTIDE SEQUENCE [LARGE SCALE GENOMIC DNA]</scope>
    <source>
        <strain evidence="1 2">CCMP332</strain>
    </source>
</reference>
<organism evidence="1 2">
    <name type="scientific">Cyclotella cryptica</name>
    <dbReference type="NCBI Taxonomy" id="29204"/>
    <lineage>
        <taxon>Eukaryota</taxon>
        <taxon>Sar</taxon>
        <taxon>Stramenopiles</taxon>
        <taxon>Ochrophyta</taxon>
        <taxon>Bacillariophyta</taxon>
        <taxon>Coscinodiscophyceae</taxon>
        <taxon>Thalassiosirophycidae</taxon>
        <taxon>Stephanodiscales</taxon>
        <taxon>Stephanodiscaceae</taxon>
        <taxon>Cyclotella</taxon>
    </lineage>
</organism>